<dbReference type="InterPro" id="IPR005174">
    <property type="entry name" value="KIB1-4_b-propeller"/>
</dbReference>
<dbReference type="Pfam" id="PF00646">
    <property type="entry name" value="F-box"/>
    <property type="match status" value="1"/>
</dbReference>
<accession>A0A8K0MTW5</accession>
<gene>
    <name evidence="3" type="ORF">FNV43_RR02620</name>
</gene>
<dbReference type="InterPro" id="IPR001810">
    <property type="entry name" value="F-box_dom"/>
</dbReference>
<evidence type="ECO:0000259" key="2">
    <source>
        <dbReference type="Pfam" id="PF03478"/>
    </source>
</evidence>
<dbReference type="EMBL" id="VOIH02000001">
    <property type="protein sequence ID" value="KAF3457958.1"/>
    <property type="molecule type" value="Genomic_DNA"/>
</dbReference>
<sequence>MAKSSRSNWLDLSSSLLSNWACLCNDLLISIIEKLVHRSDFIWFSNVCKSWNSVALNHRKQKLNQLSNHQIPWQLTRSCDETNPSLCNYLPNTSPTIFNIKLRIPSKYKTSMWRRYGSSHGWLVFMEKTTWMLVLLNPLSGATIHLPPFIDSPLYIFPVFGRVILSRDPSLGSDFEVLFSCAIYVAHLKFGDKFWTSKIFRDSYSPAQSLIFYKDQIIGVSTYSEIMCLDVISGDNGSGRIEFRNITPKCSSMYFEHCFLSETTFGDLLVVCRRILYKSKYKRYKVYKLIESDGQVPRLVPVDNLDGNSIYLDEKHNQSISVLASNYVGYCRPNSIYYQHVYFQKSEITFKYYEVVAVEEFNLLEDRRRRHLIPISLETFWVVPSMFSQLVDGV</sequence>
<dbReference type="Pfam" id="PF03478">
    <property type="entry name" value="Beta-prop_KIB1-4"/>
    <property type="match status" value="1"/>
</dbReference>
<dbReference type="AlphaFoldDB" id="A0A8K0MTW5"/>
<evidence type="ECO:0000313" key="4">
    <source>
        <dbReference type="Proteomes" id="UP000796880"/>
    </source>
</evidence>
<comment type="caution">
    <text evidence="3">The sequence shown here is derived from an EMBL/GenBank/DDBJ whole genome shotgun (WGS) entry which is preliminary data.</text>
</comment>
<proteinExistence type="predicted"/>
<dbReference type="Proteomes" id="UP000796880">
    <property type="component" value="Unassembled WGS sequence"/>
</dbReference>
<protein>
    <recommendedName>
        <fullName evidence="5">F-box protein</fullName>
    </recommendedName>
</protein>
<dbReference type="PANTHER" id="PTHR44259">
    <property type="entry name" value="OS07G0183000 PROTEIN-RELATED"/>
    <property type="match status" value="1"/>
</dbReference>
<evidence type="ECO:0000313" key="3">
    <source>
        <dbReference type="EMBL" id="KAF3457958.1"/>
    </source>
</evidence>
<evidence type="ECO:0000259" key="1">
    <source>
        <dbReference type="Pfam" id="PF00646"/>
    </source>
</evidence>
<dbReference type="PANTHER" id="PTHR44259:SF93">
    <property type="entry name" value="PROTEIN, PUTATIVE (DUF295)-RELATED"/>
    <property type="match status" value="1"/>
</dbReference>
<feature type="domain" description="F-box" evidence="1">
    <location>
        <begin position="20"/>
        <end position="59"/>
    </location>
</feature>
<dbReference type="InterPro" id="IPR050942">
    <property type="entry name" value="F-box_BR-signaling"/>
</dbReference>
<organism evidence="3 4">
    <name type="scientific">Rhamnella rubrinervis</name>
    <dbReference type="NCBI Taxonomy" id="2594499"/>
    <lineage>
        <taxon>Eukaryota</taxon>
        <taxon>Viridiplantae</taxon>
        <taxon>Streptophyta</taxon>
        <taxon>Embryophyta</taxon>
        <taxon>Tracheophyta</taxon>
        <taxon>Spermatophyta</taxon>
        <taxon>Magnoliopsida</taxon>
        <taxon>eudicotyledons</taxon>
        <taxon>Gunneridae</taxon>
        <taxon>Pentapetalae</taxon>
        <taxon>rosids</taxon>
        <taxon>fabids</taxon>
        <taxon>Rosales</taxon>
        <taxon>Rhamnaceae</taxon>
        <taxon>rhamnoid group</taxon>
        <taxon>Rhamneae</taxon>
        <taxon>Rhamnella</taxon>
    </lineage>
</organism>
<name>A0A8K0MTW5_9ROSA</name>
<reference evidence="3" key="1">
    <citation type="submission" date="2020-03" db="EMBL/GenBank/DDBJ databases">
        <title>A high-quality chromosome-level genome assembly of a woody plant with both climbing and erect habits, Rhamnella rubrinervis.</title>
        <authorList>
            <person name="Lu Z."/>
            <person name="Yang Y."/>
            <person name="Zhu X."/>
            <person name="Sun Y."/>
        </authorList>
    </citation>
    <scope>NUCLEOTIDE SEQUENCE</scope>
    <source>
        <strain evidence="3">BYM</strain>
        <tissue evidence="3">Leaf</tissue>
    </source>
</reference>
<feature type="domain" description="KIB1-4 beta-propeller" evidence="2">
    <location>
        <begin position="101"/>
        <end position="340"/>
    </location>
</feature>
<evidence type="ECO:0008006" key="5">
    <source>
        <dbReference type="Google" id="ProtNLM"/>
    </source>
</evidence>
<keyword evidence="4" id="KW-1185">Reference proteome</keyword>
<dbReference type="OrthoDB" id="642536at2759"/>